<dbReference type="EMBL" id="HBUF01144047">
    <property type="protein sequence ID" value="CAG6646841.1"/>
    <property type="molecule type" value="Transcribed_RNA"/>
</dbReference>
<dbReference type="EMBL" id="HBUF01144046">
    <property type="protein sequence ID" value="CAG6646838.1"/>
    <property type="molecule type" value="Transcribed_RNA"/>
</dbReference>
<dbReference type="EMBL" id="HBUF01608318">
    <property type="protein sequence ID" value="CAG6778131.1"/>
    <property type="molecule type" value="Transcribed_RNA"/>
</dbReference>
<dbReference type="EMBL" id="HBUF01608320">
    <property type="protein sequence ID" value="CAG6778135.1"/>
    <property type="molecule type" value="Transcribed_RNA"/>
</dbReference>
<proteinExistence type="predicted"/>
<dbReference type="EMBL" id="HBUF01222026">
    <property type="protein sequence ID" value="CAG6669799.1"/>
    <property type="molecule type" value="Transcribed_RNA"/>
</dbReference>
<evidence type="ECO:0000313" key="1">
    <source>
        <dbReference type="EMBL" id="CAG6646844.1"/>
    </source>
</evidence>
<name>A0A8D8RD72_9HEMI</name>
<dbReference type="EMBL" id="HBUF01144045">
    <property type="protein sequence ID" value="CAG6646835.1"/>
    <property type="molecule type" value="Transcribed_RNA"/>
</dbReference>
<sequence>MKETSSNRSRWRTKCCRMRKSANCTTREANRLSRREDREVRVADSLPPWTCLRCLWEEDWEVAGDGGRGKVVTWSISCPSRWKICIGEPSRSCNWRRTSSVISAKVEVARRVPRSLVPGVVARE</sequence>
<accession>A0A8D8RD72</accession>
<dbReference type="EMBL" id="HBUF01222027">
    <property type="protein sequence ID" value="CAG6669802.1"/>
    <property type="molecule type" value="Transcribed_RNA"/>
</dbReference>
<dbReference type="EMBL" id="HBUF01144048">
    <property type="protein sequence ID" value="CAG6646844.1"/>
    <property type="molecule type" value="Transcribed_RNA"/>
</dbReference>
<dbReference type="EMBL" id="HBUF01608319">
    <property type="protein sequence ID" value="CAG6778133.1"/>
    <property type="molecule type" value="Transcribed_RNA"/>
</dbReference>
<organism evidence="1">
    <name type="scientific">Cacopsylla melanoneura</name>
    <dbReference type="NCBI Taxonomy" id="428564"/>
    <lineage>
        <taxon>Eukaryota</taxon>
        <taxon>Metazoa</taxon>
        <taxon>Ecdysozoa</taxon>
        <taxon>Arthropoda</taxon>
        <taxon>Hexapoda</taxon>
        <taxon>Insecta</taxon>
        <taxon>Pterygota</taxon>
        <taxon>Neoptera</taxon>
        <taxon>Paraneoptera</taxon>
        <taxon>Hemiptera</taxon>
        <taxon>Sternorrhyncha</taxon>
        <taxon>Psylloidea</taxon>
        <taxon>Psyllidae</taxon>
        <taxon>Psyllinae</taxon>
        <taxon>Cacopsylla</taxon>
    </lineage>
</organism>
<dbReference type="EMBL" id="HBUF01608321">
    <property type="protein sequence ID" value="CAG6778137.1"/>
    <property type="molecule type" value="Transcribed_RNA"/>
</dbReference>
<dbReference type="EMBL" id="HBUF01222028">
    <property type="protein sequence ID" value="CAG6669805.1"/>
    <property type="molecule type" value="Transcribed_RNA"/>
</dbReference>
<protein>
    <submittedName>
        <fullName evidence="1">Uncharacterized protein</fullName>
    </submittedName>
</protein>
<dbReference type="AlphaFoldDB" id="A0A8D8RD72"/>
<reference evidence="1" key="1">
    <citation type="submission" date="2021-05" db="EMBL/GenBank/DDBJ databases">
        <authorList>
            <person name="Alioto T."/>
            <person name="Alioto T."/>
            <person name="Gomez Garrido J."/>
        </authorList>
    </citation>
    <scope>NUCLEOTIDE SEQUENCE</scope>
</reference>